<dbReference type="NCBIfam" id="TIGR03757">
    <property type="entry name" value="conj_TIGR03757"/>
    <property type="match status" value="1"/>
</dbReference>
<dbReference type="InterPro" id="IPR011090">
    <property type="entry name" value="Integr_conj_element_PFL4709"/>
</dbReference>
<reference evidence="1 2" key="1">
    <citation type="submission" date="2015-11" db="EMBL/GenBank/DDBJ databases">
        <title>Complete genome sequencing of a biphenyl-degrading bacterium, Pseudomonas putida KF715 (=NBRC110667).</title>
        <authorList>
            <person name="Suenaga H."/>
            <person name="Fujihara N."/>
            <person name="Watanabe T."/>
            <person name="Hirose J."/>
            <person name="Kimura N."/>
            <person name="Yamazoe A."/>
            <person name="Hosoyama A."/>
            <person name="Shimodaira J."/>
            <person name="Furukawa K."/>
        </authorList>
    </citation>
    <scope>NUCLEOTIDE SEQUENCE [LARGE SCALE GENOMIC DNA]</scope>
    <source>
        <strain evidence="1 2">KF715</strain>
    </source>
</reference>
<organism evidence="1 2">
    <name type="scientific">Pseudomonas putida</name>
    <name type="common">Arthrobacter siderocapsulatus</name>
    <dbReference type="NCBI Taxonomy" id="303"/>
    <lineage>
        <taxon>Bacteria</taxon>
        <taxon>Pseudomonadati</taxon>
        <taxon>Pseudomonadota</taxon>
        <taxon>Gammaproteobacteria</taxon>
        <taxon>Pseudomonadales</taxon>
        <taxon>Pseudomonadaceae</taxon>
        <taxon>Pseudomonas</taxon>
    </lineage>
</organism>
<accession>A0A1L7NGN7</accession>
<dbReference type="EMBL" id="AP015029">
    <property type="protein sequence ID" value="BAW24584.1"/>
    <property type="molecule type" value="Genomic_DNA"/>
</dbReference>
<name>A0A1L7NGN7_PSEPU</name>
<evidence type="ECO:0000313" key="2">
    <source>
        <dbReference type="Proteomes" id="UP000218731"/>
    </source>
</evidence>
<sequence>MGALDMPTSLSRFASGWRTLGLAVALPASLAVFSPTTFAADVVVITDSRHPVKTMGGERLIELDEAPRIEAELSAALPADPEQATAVVKRRLSQGGADLQRRIATAYQGVADAWSLGITTIPAVVVDQRYVVYGEPDVARAIARIEQHRRAEP</sequence>
<protein>
    <submittedName>
        <fullName evidence="1">Integrating conjugative element protein</fullName>
    </submittedName>
</protein>
<dbReference type="Pfam" id="PF07511">
    <property type="entry name" value="DUF1525"/>
    <property type="match status" value="1"/>
</dbReference>
<evidence type="ECO:0000313" key="1">
    <source>
        <dbReference type="EMBL" id="BAW24584.1"/>
    </source>
</evidence>
<dbReference type="Proteomes" id="UP000218731">
    <property type="component" value="Chromosome 1"/>
</dbReference>
<proteinExistence type="predicted"/>
<dbReference type="AlphaFoldDB" id="A0A1L7NGN7"/>
<gene>
    <name evidence="1" type="ORF">KF715C_ch40110</name>
</gene>